<dbReference type="EMBL" id="CADEAL010001954">
    <property type="protein sequence ID" value="CAB1436891.1"/>
    <property type="molecule type" value="Genomic_DNA"/>
</dbReference>
<dbReference type="AlphaFoldDB" id="A0A9N7UV55"/>
<feature type="non-terminal residue" evidence="2">
    <location>
        <position position="1"/>
    </location>
</feature>
<protein>
    <submittedName>
        <fullName evidence="2">Uncharacterized protein</fullName>
    </submittedName>
</protein>
<evidence type="ECO:0000313" key="3">
    <source>
        <dbReference type="Proteomes" id="UP001153269"/>
    </source>
</evidence>
<reference evidence="2" key="1">
    <citation type="submission" date="2020-03" db="EMBL/GenBank/DDBJ databases">
        <authorList>
            <person name="Weist P."/>
        </authorList>
    </citation>
    <scope>NUCLEOTIDE SEQUENCE</scope>
</reference>
<gene>
    <name evidence="2" type="ORF">PLEPLA_LOCUS24924</name>
</gene>
<keyword evidence="3" id="KW-1185">Reference proteome</keyword>
<feature type="region of interest" description="Disordered" evidence="1">
    <location>
        <begin position="1"/>
        <end position="40"/>
    </location>
</feature>
<feature type="compositionally biased region" description="Pro residues" evidence="1">
    <location>
        <begin position="1"/>
        <end position="12"/>
    </location>
</feature>
<proteinExistence type="predicted"/>
<organism evidence="2 3">
    <name type="scientific">Pleuronectes platessa</name>
    <name type="common">European plaice</name>
    <dbReference type="NCBI Taxonomy" id="8262"/>
    <lineage>
        <taxon>Eukaryota</taxon>
        <taxon>Metazoa</taxon>
        <taxon>Chordata</taxon>
        <taxon>Craniata</taxon>
        <taxon>Vertebrata</taxon>
        <taxon>Euteleostomi</taxon>
        <taxon>Actinopterygii</taxon>
        <taxon>Neopterygii</taxon>
        <taxon>Teleostei</taxon>
        <taxon>Neoteleostei</taxon>
        <taxon>Acanthomorphata</taxon>
        <taxon>Carangaria</taxon>
        <taxon>Pleuronectiformes</taxon>
        <taxon>Pleuronectoidei</taxon>
        <taxon>Pleuronectidae</taxon>
        <taxon>Pleuronectes</taxon>
    </lineage>
</organism>
<dbReference type="Proteomes" id="UP001153269">
    <property type="component" value="Unassembled WGS sequence"/>
</dbReference>
<evidence type="ECO:0000313" key="2">
    <source>
        <dbReference type="EMBL" id="CAB1436891.1"/>
    </source>
</evidence>
<comment type="caution">
    <text evidence="2">The sequence shown here is derived from an EMBL/GenBank/DDBJ whole genome shotgun (WGS) entry which is preliminary data.</text>
</comment>
<name>A0A9N7UV55_PLEPL</name>
<sequence length="188" mass="20895">VTPPPTPIPPLQSPSTGTWPHKTPTPTLEVRKSPADGTSPRLWGTYALVGDRPQSVLHTLRIRRSPCRAPSYQAALGLTTCPFPQPFPHARLHPHSSVPRTRDSCSMRLLSSPLGLSFQRAGQTGRSSHVDYHRPPLTGEELDPVQAIVARPSSTRKYRAHVSERGYDVTWDNIHDTHRPEKRHGMSC</sequence>
<evidence type="ECO:0000256" key="1">
    <source>
        <dbReference type="SAM" id="MobiDB-lite"/>
    </source>
</evidence>
<accession>A0A9N7UV55</accession>